<dbReference type="GO" id="GO:0004222">
    <property type="term" value="F:metalloendopeptidase activity"/>
    <property type="evidence" value="ECO:0007669"/>
    <property type="project" value="TreeGrafter"/>
</dbReference>
<dbReference type="SUPFAM" id="SSF51261">
    <property type="entry name" value="Duplicated hybrid motif"/>
    <property type="match status" value="1"/>
</dbReference>
<feature type="chain" id="PRO_5013224145" evidence="2">
    <location>
        <begin position="20"/>
        <end position="377"/>
    </location>
</feature>
<proteinExistence type="predicted"/>
<evidence type="ECO:0000313" key="5">
    <source>
        <dbReference type="Proteomes" id="UP000186895"/>
    </source>
</evidence>
<dbReference type="STRING" id="49186.SAMN05421647_1057"/>
<dbReference type="Gene3D" id="6.10.250.3150">
    <property type="match status" value="1"/>
</dbReference>
<dbReference type="FunFam" id="2.70.70.10:FF:000003">
    <property type="entry name" value="Murein hydrolase activator EnvC"/>
    <property type="match status" value="1"/>
</dbReference>
<keyword evidence="2" id="KW-0732">Signal</keyword>
<dbReference type="InterPro" id="IPR016047">
    <property type="entry name" value="M23ase_b-sheet_dom"/>
</dbReference>
<evidence type="ECO:0000256" key="2">
    <source>
        <dbReference type="SAM" id="SignalP"/>
    </source>
</evidence>
<feature type="domain" description="M23ase beta-sheet core" evidence="3">
    <location>
        <begin position="278"/>
        <end position="370"/>
    </location>
</feature>
<accession>A0A1N6SWX3</accession>
<gene>
    <name evidence="4" type="ORF">SAMN05421647_1057</name>
</gene>
<dbReference type="RefSeq" id="WP_076462930.1">
    <property type="nucleotide sequence ID" value="NZ_FTMN01000005.1"/>
</dbReference>
<evidence type="ECO:0000259" key="3">
    <source>
        <dbReference type="Pfam" id="PF01551"/>
    </source>
</evidence>
<feature type="coiled-coil region" evidence="1">
    <location>
        <begin position="30"/>
        <end position="85"/>
    </location>
</feature>
<keyword evidence="5" id="KW-1185">Reference proteome</keyword>
<reference evidence="4 5" key="1">
    <citation type="submission" date="2017-01" db="EMBL/GenBank/DDBJ databases">
        <authorList>
            <person name="Mah S.A."/>
            <person name="Swanson W.J."/>
            <person name="Moy G.W."/>
            <person name="Vacquier V.D."/>
        </authorList>
    </citation>
    <scope>NUCLEOTIDE SEQUENCE [LARGE SCALE GENOMIC DNA]</scope>
    <source>
        <strain evidence="4 5">DSM 7027</strain>
    </source>
</reference>
<dbReference type="Proteomes" id="UP000186895">
    <property type="component" value="Unassembled WGS sequence"/>
</dbReference>
<feature type="coiled-coil region" evidence="1">
    <location>
        <begin position="146"/>
        <end position="208"/>
    </location>
</feature>
<name>A0A1N6SWX3_9GAMM</name>
<dbReference type="InterPro" id="IPR011055">
    <property type="entry name" value="Dup_hybrid_motif"/>
</dbReference>
<evidence type="ECO:0000313" key="4">
    <source>
        <dbReference type="EMBL" id="SIQ45507.1"/>
    </source>
</evidence>
<keyword evidence="4" id="KW-0378">Hydrolase</keyword>
<dbReference type="PANTHER" id="PTHR21666:SF270">
    <property type="entry name" value="MUREIN HYDROLASE ACTIVATOR ENVC"/>
    <property type="match status" value="1"/>
</dbReference>
<protein>
    <submittedName>
        <fullName evidence="4">Septal ring factor EnvC, activator of murein hydrolases AmiA and AmiB</fullName>
    </submittedName>
</protein>
<organism evidence="4 5">
    <name type="scientific">Marinobacterium stanieri</name>
    <dbReference type="NCBI Taxonomy" id="49186"/>
    <lineage>
        <taxon>Bacteria</taxon>
        <taxon>Pseudomonadati</taxon>
        <taxon>Pseudomonadota</taxon>
        <taxon>Gammaproteobacteria</taxon>
        <taxon>Oceanospirillales</taxon>
        <taxon>Oceanospirillaceae</taxon>
        <taxon>Marinobacterium</taxon>
    </lineage>
</organism>
<dbReference type="InterPro" id="IPR050570">
    <property type="entry name" value="Cell_wall_metabolism_enzyme"/>
</dbReference>
<dbReference type="Gene3D" id="2.70.70.10">
    <property type="entry name" value="Glucose Permease (Domain IIA)"/>
    <property type="match status" value="1"/>
</dbReference>
<dbReference type="eggNOG" id="COG4942">
    <property type="taxonomic scope" value="Bacteria"/>
</dbReference>
<feature type="signal peptide" evidence="2">
    <location>
        <begin position="1"/>
        <end position="19"/>
    </location>
</feature>
<sequence>MRALCLLLLCWLFAGTALAAPDPAATEQQLEAVKQQIGKLQKALSRREQKLVAAERELKRHDKRIGEVRARLQELGSEQQSLESRRDTLGQDEDRLLAALQARENQVRALLREQYRLGRQPAIKLLLSQEDPQELSRMLKYYDQLTATLNEELVEYREALNALTETQSAIAQTDTALLGTREQLEQQRQELAKAREAQAKTLASLRKQQSSDRSRLGQLEQDQVELAAVLKEIRRSLEEVRLQQDGLKFNQRKGKLGWPVTGRVKRAFGSQVGNVDYEGLLIDAAVGTEVKAVHHGRVVFADWLRGYGLVLIIDHGGGYLSLYGHNDSLLREPGEWIGAGETLALAGNSGGSTETGLYFAIRYKGRSIDPIAWLQRR</sequence>
<dbReference type="PANTHER" id="PTHR21666">
    <property type="entry name" value="PEPTIDASE-RELATED"/>
    <property type="match status" value="1"/>
</dbReference>
<dbReference type="EMBL" id="FTMN01000005">
    <property type="protein sequence ID" value="SIQ45507.1"/>
    <property type="molecule type" value="Genomic_DNA"/>
</dbReference>
<dbReference type="CDD" id="cd12797">
    <property type="entry name" value="M23_peptidase"/>
    <property type="match status" value="1"/>
</dbReference>
<evidence type="ECO:0000256" key="1">
    <source>
        <dbReference type="SAM" id="Coils"/>
    </source>
</evidence>
<keyword evidence="1" id="KW-0175">Coiled coil</keyword>
<dbReference type="AlphaFoldDB" id="A0A1N6SWX3"/>
<dbReference type="Pfam" id="PF01551">
    <property type="entry name" value="Peptidase_M23"/>
    <property type="match status" value="1"/>
</dbReference>